<feature type="transmembrane region" description="Helical" evidence="1">
    <location>
        <begin position="49"/>
        <end position="69"/>
    </location>
</feature>
<accession>A0A1G9QDZ9</accession>
<gene>
    <name evidence="2" type="ORF">SAMN04488074_116122</name>
</gene>
<dbReference type="RefSeq" id="WP_090011202.1">
    <property type="nucleotide sequence ID" value="NZ_FNET01000016.1"/>
</dbReference>
<keyword evidence="1" id="KW-0812">Transmembrane</keyword>
<dbReference type="Pfam" id="PF10067">
    <property type="entry name" value="DUF2306"/>
    <property type="match status" value="1"/>
</dbReference>
<evidence type="ECO:0000256" key="1">
    <source>
        <dbReference type="SAM" id="Phobius"/>
    </source>
</evidence>
<feature type="transmembrane region" description="Helical" evidence="1">
    <location>
        <begin position="185"/>
        <end position="203"/>
    </location>
</feature>
<evidence type="ECO:0000313" key="3">
    <source>
        <dbReference type="Proteomes" id="UP000199682"/>
    </source>
</evidence>
<feature type="transmembrane region" description="Helical" evidence="1">
    <location>
        <begin position="89"/>
        <end position="108"/>
    </location>
</feature>
<organism evidence="2 3">
    <name type="scientific">Lentzea albidocapillata subsp. violacea</name>
    <dbReference type="NCBI Taxonomy" id="128104"/>
    <lineage>
        <taxon>Bacteria</taxon>
        <taxon>Bacillati</taxon>
        <taxon>Actinomycetota</taxon>
        <taxon>Actinomycetes</taxon>
        <taxon>Pseudonocardiales</taxon>
        <taxon>Pseudonocardiaceae</taxon>
        <taxon>Lentzea</taxon>
    </lineage>
</organism>
<dbReference type="EMBL" id="FNET01000016">
    <property type="protein sequence ID" value="SDM09229.1"/>
    <property type="molecule type" value="Genomic_DNA"/>
</dbReference>
<name>A0A1G9QDZ9_9PSEU</name>
<dbReference type="InterPro" id="IPR018750">
    <property type="entry name" value="DUF2306_membrane"/>
</dbReference>
<evidence type="ECO:0000313" key="2">
    <source>
        <dbReference type="EMBL" id="SDM09229.1"/>
    </source>
</evidence>
<reference evidence="3" key="1">
    <citation type="submission" date="2016-10" db="EMBL/GenBank/DDBJ databases">
        <authorList>
            <person name="Varghese N."/>
            <person name="Submissions S."/>
        </authorList>
    </citation>
    <scope>NUCLEOTIDE SEQUENCE [LARGE SCALE GENOMIC DNA]</scope>
    <source>
        <strain evidence="3">DSM 44796</strain>
    </source>
</reference>
<keyword evidence="1" id="KW-1133">Transmembrane helix</keyword>
<feature type="transmembrane region" description="Helical" evidence="1">
    <location>
        <begin position="120"/>
        <end position="140"/>
    </location>
</feature>
<dbReference type="AlphaFoldDB" id="A0A1G9QDZ9"/>
<proteinExistence type="predicted"/>
<dbReference type="Proteomes" id="UP000199682">
    <property type="component" value="Unassembled WGS sequence"/>
</dbReference>
<feature type="transmembrane region" description="Helical" evidence="1">
    <location>
        <begin position="152"/>
        <end position="173"/>
    </location>
</feature>
<keyword evidence="1" id="KW-0472">Membrane</keyword>
<sequence>MASFTKPDKLIPAAIILFSVIPVLGGALRLAELGGGAEITPDNARFFASPVPVVVHAVTVSVYSVLGAFQFAPGLRRRRPGWHRAAGRLLVLCGLIGALSGLWMTVFYPKPADVGTLLTGVRLVFGTAWAVFIVLGFAAIRRRDVAGHRAWMIRGFAIGLGAGTQAVTLTAWHVAVGEPDRLSNALLMLAAWLVNLAVAEWIIRRPASPTRPARAGLALRETR</sequence>
<protein>
    <submittedName>
        <fullName evidence="2">Predicted membrane protein</fullName>
    </submittedName>
</protein>